<name>A0AA39ZCK1_9PEZI</name>
<proteinExistence type="predicted"/>
<accession>A0AA39ZCK1</accession>
<keyword evidence="1" id="KW-1133">Transmembrane helix</keyword>
<dbReference type="AlphaFoldDB" id="A0AA39ZCK1"/>
<comment type="caution">
    <text evidence="2">The sequence shown here is derived from an EMBL/GenBank/DDBJ whole genome shotgun (WGS) entry which is preliminary data.</text>
</comment>
<sequence>MRLINSALGAFSIVYTYIYLFSVWFWETEREICGRLVGGHVGVHIVGGYMLYIHTHYAYTWFHGYLCFGFVKLRMLNMGDLSVKKAAVQ</sequence>
<reference evidence="2" key="1">
    <citation type="submission" date="2023-06" db="EMBL/GenBank/DDBJ databases">
        <title>Genome-scale phylogeny and comparative genomics of the fungal order Sordariales.</title>
        <authorList>
            <consortium name="Lawrence Berkeley National Laboratory"/>
            <person name="Hensen N."/>
            <person name="Bonometti L."/>
            <person name="Westerberg I."/>
            <person name="Brannstrom I.O."/>
            <person name="Guillou S."/>
            <person name="Cros-Aarteil S."/>
            <person name="Calhoun S."/>
            <person name="Haridas S."/>
            <person name="Kuo A."/>
            <person name="Mondo S."/>
            <person name="Pangilinan J."/>
            <person name="Riley R."/>
            <person name="Labutti K."/>
            <person name="Andreopoulos B."/>
            <person name="Lipzen A."/>
            <person name="Chen C."/>
            <person name="Yanf M."/>
            <person name="Daum C."/>
            <person name="Ng V."/>
            <person name="Clum A."/>
            <person name="Steindorff A."/>
            <person name="Ohm R."/>
            <person name="Martin F."/>
            <person name="Silar P."/>
            <person name="Natvig D."/>
            <person name="Lalanne C."/>
            <person name="Gautier V."/>
            <person name="Ament-Velasquez S.L."/>
            <person name="Kruys A."/>
            <person name="Hutchinson M.I."/>
            <person name="Powell A.J."/>
            <person name="Barry K."/>
            <person name="Miller A.N."/>
            <person name="Grigoriev I.V."/>
            <person name="Debuchy R."/>
            <person name="Gladieux P."/>
            <person name="Thoren M.H."/>
            <person name="Johannesson H."/>
        </authorList>
    </citation>
    <scope>NUCLEOTIDE SEQUENCE</scope>
    <source>
        <strain evidence="2">CBS 307.81</strain>
    </source>
</reference>
<evidence type="ECO:0000256" key="1">
    <source>
        <dbReference type="SAM" id="Phobius"/>
    </source>
</evidence>
<keyword evidence="3" id="KW-1185">Reference proteome</keyword>
<keyword evidence="1" id="KW-0472">Membrane</keyword>
<evidence type="ECO:0000313" key="2">
    <source>
        <dbReference type="EMBL" id="KAK0668474.1"/>
    </source>
</evidence>
<organism evidence="2 3">
    <name type="scientific">Cercophora samala</name>
    <dbReference type="NCBI Taxonomy" id="330535"/>
    <lineage>
        <taxon>Eukaryota</taxon>
        <taxon>Fungi</taxon>
        <taxon>Dikarya</taxon>
        <taxon>Ascomycota</taxon>
        <taxon>Pezizomycotina</taxon>
        <taxon>Sordariomycetes</taxon>
        <taxon>Sordariomycetidae</taxon>
        <taxon>Sordariales</taxon>
        <taxon>Lasiosphaeriaceae</taxon>
        <taxon>Cercophora</taxon>
    </lineage>
</organism>
<evidence type="ECO:0000313" key="3">
    <source>
        <dbReference type="Proteomes" id="UP001174997"/>
    </source>
</evidence>
<feature type="transmembrane region" description="Helical" evidence="1">
    <location>
        <begin position="6"/>
        <end position="26"/>
    </location>
</feature>
<dbReference type="Proteomes" id="UP001174997">
    <property type="component" value="Unassembled WGS sequence"/>
</dbReference>
<protein>
    <submittedName>
        <fullName evidence="2">Uncharacterized protein</fullName>
    </submittedName>
</protein>
<keyword evidence="1" id="KW-0812">Transmembrane</keyword>
<dbReference type="EMBL" id="JAULSY010000056">
    <property type="protein sequence ID" value="KAK0668474.1"/>
    <property type="molecule type" value="Genomic_DNA"/>
</dbReference>
<gene>
    <name evidence="2" type="ORF">QBC41DRAFT_321887</name>
</gene>